<feature type="transmembrane region" description="Helical" evidence="1">
    <location>
        <begin position="38"/>
        <end position="60"/>
    </location>
</feature>
<name>A0ABT8RGR6_9BACT</name>
<keyword evidence="1" id="KW-1133">Transmembrane helix</keyword>
<organism evidence="2 3">
    <name type="scientific">Rhodocytophaga aerolata</name>
    <dbReference type="NCBI Taxonomy" id="455078"/>
    <lineage>
        <taxon>Bacteria</taxon>
        <taxon>Pseudomonadati</taxon>
        <taxon>Bacteroidota</taxon>
        <taxon>Cytophagia</taxon>
        <taxon>Cytophagales</taxon>
        <taxon>Rhodocytophagaceae</taxon>
        <taxon>Rhodocytophaga</taxon>
    </lineage>
</organism>
<proteinExistence type="predicted"/>
<comment type="caution">
    <text evidence="2">The sequence shown here is derived from an EMBL/GenBank/DDBJ whole genome shotgun (WGS) entry which is preliminary data.</text>
</comment>
<dbReference type="Proteomes" id="UP001168528">
    <property type="component" value="Unassembled WGS sequence"/>
</dbReference>
<reference evidence="2" key="1">
    <citation type="submission" date="2023-07" db="EMBL/GenBank/DDBJ databases">
        <title>The genome sequence of Rhodocytophaga aerolata KACC 12507.</title>
        <authorList>
            <person name="Zhang X."/>
        </authorList>
    </citation>
    <scope>NUCLEOTIDE SEQUENCE</scope>
    <source>
        <strain evidence="2">KACC 12507</strain>
    </source>
</reference>
<keyword evidence="1" id="KW-0472">Membrane</keyword>
<evidence type="ECO:0000313" key="2">
    <source>
        <dbReference type="EMBL" id="MDO1451291.1"/>
    </source>
</evidence>
<keyword evidence="1" id="KW-0812">Transmembrane</keyword>
<gene>
    <name evidence="2" type="ORF">Q0590_33765</name>
</gene>
<evidence type="ECO:0000256" key="1">
    <source>
        <dbReference type="SAM" id="Phobius"/>
    </source>
</evidence>
<evidence type="ECO:0000313" key="3">
    <source>
        <dbReference type="Proteomes" id="UP001168528"/>
    </source>
</evidence>
<accession>A0ABT8RGR6</accession>
<protein>
    <submittedName>
        <fullName evidence="2">STM3941 family protein</fullName>
    </submittedName>
</protein>
<dbReference type="NCBIfam" id="NF041635">
    <property type="entry name" value="STM3941_fam"/>
    <property type="match status" value="1"/>
</dbReference>
<keyword evidence="3" id="KW-1185">Reference proteome</keyword>
<feature type="transmembrane region" description="Helical" evidence="1">
    <location>
        <begin position="12"/>
        <end position="32"/>
    </location>
</feature>
<dbReference type="EMBL" id="JAUKPO010000051">
    <property type="protein sequence ID" value="MDO1451291.1"/>
    <property type="molecule type" value="Genomic_DNA"/>
</dbReference>
<dbReference type="RefSeq" id="WP_302042090.1">
    <property type="nucleotide sequence ID" value="NZ_JAUKPO010000051.1"/>
</dbReference>
<sequence>MKEFKLYKSPLKVLKLILLCSIFVIGGIWLITSTDAPAWVGWLNIGFFGLGYPAGLYQLLDRRPQIIINTVGIFDRTTHRDFINWEIIQDAYLADVHGQKFICLVVDERLEPSQNKSKLYKGLKNISKGMGFQELNISLGQVKVDEVKLMEFILAMAQADKSKREELLKRLPNTGPKRQPALP</sequence>
<dbReference type="InterPro" id="IPR048136">
    <property type="entry name" value="STM3941-like"/>
</dbReference>